<organism evidence="1 2">
    <name type="scientific">Aquimarina rubra</name>
    <dbReference type="NCBI Taxonomy" id="1920033"/>
    <lineage>
        <taxon>Bacteria</taxon>
        <taxon>Pseudomonadati</taxon>
        <taxon>Bacteroidota</taxon>
        <taxon>Flavobacteriia</taxon>
        <taxon>Flavobacteriales</taxon>
        <taxon>Flavobacteriaceae</taxon>
        <taxon>Aquimarina</taxon>
    </lineage>
</organism>
<evidence type="ECO:0000313" key="1">
    <source>
        <dbReference type="EMBL" id="MFD2561666.1"/>
    </source>
</evidence>
<dbReference type="EMBL" id="JBHULE010000002">
    <property type="protein sequence ID" value="MFD2561666.1"/>
    <property type="molecule type" value="Genomic_DNA"/>
</dbReference>
<proteinExistence type="predicted"/>
<name>A0ABW5LCY9_9FLAO</name>
<dbReference type="NCBIfam" id="NF038153">
    <property type="entry name" value="lant_leader_L1a"/>
    <property type="match status" value="1"/>
</dbReference>
<keyword evidence="2" id="KW-1185">Reference proteome</keyword>
<dbReference type="InterPro" id="IPR058238">
    <property type="entry name" value="Lant_leader_dom"/>
</dbReference>
<comment type="caution">
    <text evidence="1">The sequence shown here is derived from an EMBL/GenBank/DDBJ whole genome shotgun (WGS) entry which is preliminary data.</text>
</comment>
<dbReference type="RefSeq" id="WP_378289564.1">
    <property type="nucleotide sequence ID" value="NZ_JBHULE010000002.1"/>
</dbReference>
<reference evidence="2" key="1">
    <citation type="journal article" date="2019" name="Int. J. Syst. Evol. Microbiol.">
        <title>The Global Catalogue of Microorganisms (GCM) 10K type strain sequencing project: providing services to taxonomists for standard genome sequencing and annotation.</title>
        <authorList>
            <consortium name="The Broad Institute Genomics Platform"/>
            <consortium name="The Broad Institute Genome Sequencing Center for Infectious Disease"/>
            <person name="Wu L."/>
            <person name="Ma J."/>
        </authorList>
    </citation>
    <scope>NUCLEOTIDE SEQUENCE [LARGE SCALE GENOMIC DNA]</scope>
    <source>
        <strain evidence="2">KCTC 52274</strain>
    </source>
</reference>
<evidence type="ECO:0000313" key="2">
    <source>
        <dbReference type="Proteomes" id="UP001597319"/>
    </source>
</evidence>
<protein>
    <submittedName>
        <fullName evidence="1">Class I lanthipeptide</fullName>
    </submittedName>
</protein>
<gene>
    <name evidence="1" type="ORF">ACFSR1_03220</name>
</gene>
<sequence>MKKKKFDGLSLNKNVISKLNGGSIRGGGNVTKVYPCPEESNHNSCQSDGCYVLTEDCALSEVDCDSKRIHCL</sequence>
<dbReference type="Proteomes" id="UP001597319">
    <property type="component" value="Unassembled WGS sequence"/>
</dbReference>
<accession>A0ABW5LCY9</accession>